<evidence type="ECO:0008006" key="4">
    <source>
        <dbReference type="Google" id="ProtNLM"/>
    </source>
</evidence>
<proteinExistence type="predicted"/>
<feature type="chain" id="PRO_5038578208" description="Bacterial repeat domain-containing protein" evidence="1">
    <location>
        <begin position="23"/>
        <end position="471"/>
    </location>
</feature>
<protein>
    <recommendedName>
        <fullName evidence="4">Bacterial repeat domain-containing protein</fullName>
    </recommendedName>
</protein>
<reference evidence="2 3" key="1">
    <citation type="submission" date="2019-02" db="EMBL/GenBank/DDBJ databases">
        <title>Peptostreptococcaceae bacterium ZHW00191 nov., a new bacterium isolated from the human gut.</title>
        <authorList>
            <person name="Zhou H.-W."/>
            <person name="Chen X.-J."/>
        </authorList>
    </citation>
    <scope>NUCLEOTIDE SEQUENCE [LARGE SCALE GENOMIC DNA]</scope>
    <source>
        <strain evidence="2 3">ZHW00191</strain>
    </source>
</reference>
<gene>
    <name evidence="2" type="ORF">EXD82_09545</name>
</gene>
<keyword evidence="3" id="KW-1185">Reference proteome</keyword>
<dbReference type="OrthoDB" id="10730at2"/>
<accession>A0A544QT28</accession>
<keyword evidence="1" id="KW-0732">Signal</keyword>
<sequence>MKNKKIVSVLSIAALTTMLAGAVDASALSWKDGAPAKYYFTYSGGEHITSVYASDKNETFNGEIKEGQTIVTKTGTIVWRDSYTNVTTFEVDVDPGYKLESITGNVGDATIETVDAKNGIYSFHFTDKGAEAWCFGDDVDFTLNTAPINYTVKNGEDTILTGTVESTEEFAAAEAKPGYKFVGWEANEKAVKTIKDAVDAGAADENNVISLTPKFEAIEYTVKDDKGNIVATDGTTIGSKLLDGVKEGHIFDGWFFGDNEVETITEDMVKAADENNVITVKGRYTVNKYDVTVELYYNNDNEDGAEKGSYEGNRTLKDIEYGTTITKSDLYDVYGIDKSYKIIGGEAVNVTGDTTIKVVRVDRNHGRVEEKFIYDGATEGIKSVKYQVDNNPVRTLDVHEAITVIQSFGKHRNVVFTVEVEEGKALKLNCPGSDNVVKKNDDGTYSFSFETNFEGLGGTLRTFTLEAVDAE</sequence>
<name>A0A544QT28_9FIRM</name>
<evidence type="ECO:0000313" key="3">
    <source>
        <dbReference type="Proteomes" id="UP000317863"/>
    </source>
</evidence>
<evidence type="ECO:0000313" key="2">
    <source>
        <dbReference type="EMBL" id="TQQ83193.1"/>
    </source>
</evidence>
<dbReference type="AlphaFoldDB" id="A0A544QT28"/>
<evidence type="ECO:0000256" key="1">
    <source>
        <dbReference type="SAM" id="SignalP"/>
    </source>
</evidence>
<dbReference type="Proteomes" id="UP000317863">
    <property type="component" value="Unassembled WGS sequence"/>
</dbReference>
<dbReference type="RefSeq" id="WP_142536687.1">
    <property type="nucleotide sequence ID" value="NZ_SGJB01000021.1"/>
</dbReference>
<comment type="caution">
    <text evidence="2">The sequence shown here is derived from an EMBL/GenBank/DDBJ whole genome shotgun (WGS) entry which is preliminary data.</text>
</comment>
<organism evidence="2 3">
    <name type="scientific">Peptacetobacter hominis</name>
    <dbReference type="NCBI Taxonomy" id="2743610"/>
    <lineage>
        <taxon>Bacteria</taxon>
        <taxon>Bacillati</taxon>
        <taxon>Bacillota</taxon>
        <taxon>Clostridia</taxon>
        <taxon>Peptostreptococcales</taxon>
        <taxon>Peptostreptococcaceae</taxon>
        <taxon>Peptacetobacter</taxon>
    </lineage>
</organism>
<dbReference type="EMBL" id="SGJB01000021">
    <property type="protein sequence ID" value="TQQ83193.1"/>
    <property type="molecule type" value="Genomic_DNA"/>
</dbReference>
<feature type="signal peptide" evidence="1">
    <location>
        <begin position="1"/>
        <end position="22"/>
    </location>
</feature>